<dbReference type="GO" id="GO:0008168">
    <property type="term" value="F:methyltransferase activity"/>
    <property type="evidence" value="ECO:0007669"/>
    <property type="project" value="UniProtKB-KW"/>
</dbReference>
<comment type="caution">
    <text evidence="1">The sequence shown here is derived from an EMBL/GenBank/DDBJ whole genome shotgun (WGS) entry which is preliminary data.</text>
</comment>
<gene>
    <name evidence="1" type="ORF">CBW46_009840</name>
</gene>
<dbReference type="Proteomes" id="UP000214746">
    <property type="component" value="Unassembled WGS sequence"/>
</dbReference>
<keyword evidence="1" id="KW-0489">Methyltransferase</keyword>
<evidence type="ECO:0000313" key="1">
    <source>
        <dbReference type="EMBL" id="PZE20977.1"/>
    </source>
</evidence>
<evidence type="ECO:0000313" key="2">
    <source>
        <dbReference type="Proteomes" id="UP000214746"/>
    </source>
</evidence>
<protein>
    <submittedName>
        <fullName evidence="1">Methylase</fullName>
    </submittedName>
</protein>
<name>A0A2W1N996_PAEXE</name>
<dbReference type="InterPro" id="IPR029063">
    <property type="entry name" value="SAM-dependent_MTases_sf"/>
</dbReference>
<proteinExistence type="predicted"/>
<reference evidence="1" key="1">
    <citation type="submission" date="2018-06" db="EMBL/GenBank/DDBJ databases">
        <title>Paenibacillus xerothermodurans sp. nov. an extremely dry heat resistant spore forming bacterium isolated from the soil of Cape Canaveral, Florida.</title>
        <authorList>
            <person name="Seuylemezian A."/>
            <person name="Kaur N."/>
            <person name="Patil P."/>
            <person name="Patil P."/>
            <person name="Mayilraj S."/>
            <person name="Vaishampayan P."/>
        </authorList>
    </citation>
    <scope>NUCLEOTIDE SEQUENCE [LARGE SCALE GENOMIC DNA]</scope>
    <source>
        <strain evidence="1">ATCC 27380</strain>
    </source>
</reference>
<sequence length="238" mass="26841">MGQMPMGEKSYEQIGVAMTCRSFAEYELMFALAPLSAQDGPILDVAAGASAFVAEASARGVRAYAADPLYAMSPEDVINHAAKEIDTSTHKLAAIRDVYDWSYYRSLDNHRRMREWSLQVFAADFRHNRSSGRYTSAQLPDRPYADDAFSLVLCSHFLFLYQDQFDDEFHEQAVLELLRVCRKGGQVRIYPLRSLKWELYPRLDTLIAKVRETGASAELAASKLPFIPGSSELLLIQK</sequence>
<keyword evidence="1" id="KW-0808">Transferase</keyword>
<dbReference type="SUPFAM" id="SSF53335">
    <property type="entry name" value="S-adenosyl-L-methionine-dependent methyltransferases"/>
    <property type="match status" value="1"/>
</dbReference>
<keyword evidence="2" id="KW-1185">Reference proteome</keyword>
<accession>A0A2W1N996</accession>
<dbReference type="AlphaFoldDB" id="A0A2W1N996"/>
<dbReference type="Gene3D" id="3.40.50.150">
    <property type="entry name" value="Vaccinia Virus protein VP39"/>
    <property type="match status" value="1"/>
</dbReference>
<dbReference type="EMBL" id="NHRJ02000004">
    <property type="protein sequence ID" value="PZE20977.1"/>
    <property type="molecule type" value="Genomic_DNA"/>
</dbReference>
<organism evidence="1 2">
    <name type="scientific">Paenibacillus xerothermodurans</name>
    <dbReference type="NCBI Taxonomy" id="1977292"/>
    <lineage>
        <taxon>Bacteria</taxon>
        <taxon>Bacillati</taxon>
        <taxon>Bacillota</taxon>
        <taxon>Bacilli</taxon>
        <taxon>Bacillales</taxon>
        <taxon>Paenibacillaceae</taxon>
        <taxon>Paenibacillus</taxon>
    </lineage>
</organism>
<dbReference type="OrthoDB" id="9787807at2"/>
<dbReference type="GO" id="GO:0032259">
    <property type="term" value="P:methylation"/>
    <property type="evidence" value="ECO:0007669"/>
    <property type="project" value="UniProtKB-KW"/>
</dbReference>